<feature type="compositionally biased region" description="Low complexity" evidence="8">
    <location>
        <begin position="23"/>
        <end position="58"/>
    </location>
</feature>
<dbReference type="GO" id="GO:0031902">
    <property type="term" value="C:late endosome membrane"/>
    <property type="evidence" value="ECO:0007669"/>
    <property type="project" value="UniProtKB-SubCell"/>
</dbReference>
<dbReference type="InterPro" id="IPR037519">
    <property type="entry name" value="LITAF_fam"/>
</dbReference>
<sequence length="183" mass="19777">MAEKGEHSTFSDVYQPQPPPPSYQQSQEPYRQASQPAYQQAPQPVYQQAPQPVYHQPQPGIPPGMTVVHPSTLTGYSTNGVTVVNHTPGSGTVTMVPIAGTTVVSAVVVPAIGPNPTAIQCRSCQQRIVTRVSYTPSIRTHLSAGILCLFGCWPCVFLPYCIDTCKNADHYCPNCNAFIGSYI</sequence>
<evidence type="ECO:0000256" key="7">
    <source>
        <dbReference type="ARBA" id="ARBA00023136"/>
    </source>
</evidence>
<gene>
    <name evidence="10" type="ORF">g.7543</name>
    <name evidence="11" type="ORF">g.7544</name>
</gene>
<dbReference type="PANTHER" id="PTHR23292">
    <property type="entry name" value="LIPOPOLYSACCHARIDE-INDUCED TUMOR NECROSIS FACTOR-ALPHA FACTOR"/>
    <property type="match status" value="1"/>
</dbReference>
<organism evidence="10">
    <name type="scientific">Pectinophora gossypiella</name>
    <name type="common">Cotton pink bollworm</name>
    <name type="synonym">Depressaria gossypiella</name>
    <dbReference type="NCBI Taxonomy" id="13191"/>
    <lineage>
        <taxon>Eukaryota</taxon>
        <taxon>Metazoa</taxon>
        <taxon>Ecdysozoa</taxon>
        <taxon>Arthropoda</taxon>
        <taxon>Hexapoda</taxon>
        <taxon>Insecta</taxon>
        <taxon>Pterygota</taxon>
        <taxon>Neoptera</taxon>
        <taxon>Endopterygota</taxon>
        <taxon>Lepidoptera</taxon>
        <taxon>Glossata</taxon>
        <taxon>Ditrysia</taxon>
        <taxon>Gelechioidea</taxon>
        <taxon>Gelechiidae</taxon>
        <taxon>Apatetrinae</taxon>
        <taxon>Pectinophora</taxon>
    </lineage>
</organism>
<comment type="similarity">
    <text evidence="4">Belongs to the CDIP1/LITAF family.</text>
</comment>
<evidence type="ECO:0000256" key="4">
    <source>
        <dbReference type="ARBA" id="ARBA00005975"/>
    </source>
</evidence>
<protein>
    <recommendedName>
        <fullName evidence="9">LITAF domain-containing protein</fullName>
    </recommendedName>
</protein>
<keyword evidence="5" id="KW-0479">Metal-binding</keyword>
<evidence type="ECO:0000256" key="8">
    <source>
        <dbReference type="SAM" id="MobiDB-lite"/>
    </source>
</evidence>
<dbReference type="InterPro" id="IPR006629">
    <property type="entry name" value="LITAF"/>
</dbReference>
<accession>A0A1E1WGY5</accession>
<name>A0A1E1WGY5_PECGO</name>
<evidence type="ECO:0000313" key="11">
    <source>
        <dbReference type="EMBL" id="JAT90600.1"/>
    </source>
</evidence>
<dbReference type="GO" id="GO:0008270">
    <property type="term" value="F:zinc ion binding"/>
    <property type="evidence" value="ECO:0007669"/>
    <property type="project" value="TreeGrafter"/>
</dbReference>
<dbReference type="EMBL" id="GDQN01004791">
    <property type="protein sequence ID" value="JAT86263.1"/>
    <property type="molecule type" value="Transcribed_RNA"/>
</dbReference>
<dbReference type="PANTHER" id="PTHR23292:SF14">
    <property type="entry name" value="FI16615P1-RELATED"/>
    <property type="match status" value="1"/>
</dbReference>
<proteinExistence type="inferred from homology"/>
<evidence type="ECO:0000256" key="1">
    <source>
        <dbReference type="ARBA" id="ARBA00004414"/>
    </source>
</evidence>
<evidence type="ECO:0000256" key="3">
    <source>
        <dbReference type="ARBA" id="ARBA00004630"/>
    </source>
</evidence>
<feature type="domain" description="LITAF" evidence="9">
    <location>
        <begin position="101"/>
        <end position="183"/>
    </location>
</feature>
<reference evidence="10" key="1">
    <citation type="submission" date="2015-09" db="EMBL/GenBank/DDBJ databases">
        <title>De novo assembly of Pectinophora gossypiella (Pink Bollworm) gut transcriptome.</title>
        <authorList>
            <person name="Tassone E.E."/>
        </authorList>
    </citation>
    <scope>NUCLEOTIDE SEQUENCE</scope>
</reference>
<dbReference type="Pfam" id="PF10601">
    <property type="entry name" value="zf-LITAF-like"/>
    <property type="match status" value="1"/>
</dbReference>
<evidence type="ECO:0000256" key="5">
    <source>
        <dbReference type="ARBA" id="ARBA00022723"/>
    </source>
</evidence>
<evidence type="ECO:0000256" key="2">
    <source>
        <dbReference type="ARBA" id="ARBA00004481"/>
    </source>
</evidence>
<evidence type="ECO:0000256" key="6">
    <source>
        <dbReference type="ARBA" id="ARBA00022833"/>
    </source>
</evidence>
<evidence type="ECO:0000259" key="9">
    <source>
        <dbReference type="PROSITE" id="PS51837"/>
    </source>
</evidence>
<dbReference type="EMBL" id="GDQN01000454">
    <property type="protein sequence ID" value="JAT90600.1"/>
    <property type="molecule type" value="Transcribed_RNA"/>
</dbReference>
<comment type="subcellular location">
    <subcellularLocation>
        <location evidence="2">Endosome membrane</location>
        <topology evidence="2">Peripheral membrane protein</topology>
    </subcellularLocation>
    <subcellularLocation>
        <location evidence="1">Late endosome membrane</location>
    </subcellularLocation>
    <subcellularLocation>
        <location evidence="3">Lysosome membrane</location>
        <topology evidence="3">Peripheral membrane protein</topology>
        <orientation evidence="3">Cytoplasmic side</orientation>
    </subcellularLocation>
</comment>
<dbReference type="AlphaFoldDB" id="A0A1E1WGY5"/>
<dbReference type="PROSITE" id="PS51837">
    <property type="entry name" value="LITAF"/>
    <property type="match status" value="1"/>
</dbReference>
<evidence type="ECO:0000313" key="10">
    <source>
        <dbReference type="EMBL" id="JAT86263.1"/>
    </source>
</evidence>
<keyword evidence="6" id="KW-0862">Zinc</keyword>
<keyword evidence="7" id="KW-0472">Membrane</keyword>
<dbReference type="SMART" id="SM00714">
    <property type="entry name" value="LITAF"/>
    <property type="match status" value="1"/>
</dbReference>
<feature type="region of interest" description="Disordered" evidence="8">
    <location>
        <begin position="1"/>
        <end position="69"/>
    </location>
</feature>
<dbReference type="OrthoDB" id="5599753at2759"/>
<dbReference type="GO" id="GO:0005765">
    <property type="term" value="C:lysosomal membrane"/>
    <property type="evidence" value="ECO:0007669"/>
    <property type="project" value="UniProtKB-SubCell"/>
</dbReference>